<comment type="caution">
    <text evidence="3">The sequence shown here is derived from an EMBL/GenBank/DDBJ whole genome shotgun (WGS) entry which is preliminary data.</text>
</comment>
<gene>
    <name evidence="4" type="ORF">HINF_LOCUS25273</name>
    <name evidence="3" type="ORF">HINF_LOCUS28737</name>
</gene>
<dbReference type="GO" id="GO:0048487">
    <property type="term" value="F:beta-tubulin binding"/>
    <property type="evidence" value="ECO:0007669"/>
    <property type="project" value="TreeGrafter"/>
</dbReference>
<dbReference type="PANTHER" id="PTHR20929:SF11">
    <property type="entry name" value="DYNEIN AXONEMAL INTERMEDIATE CHAIN 7"/>
    <property type="match status" value="1"/>
</dbReference>
<keyword evidence="5" id="KW-1185">Reference proteome</keyword>
<dbReference type="InterPro" id="IPR023247">
    <property type="entry name" value="IC97/Dnai7-like"/>
</dbReference>
<protein>
    <submittedName>
        <fullName evidence="3">Uncharacterized protein</fullName>
    </submittedName>
</protein>
<evidence type="ECO:0000313" key="5">
    <source>
        <dbReference type="Proteomes" id="UP001642409"/>
    </source>
</evidence>
<reference evidence="4 5" key="2">
    <citation type="submission" date="2024-07" db="EMBL/GenBank/DDBJ databases">
        <authorList>
            <person name="Akdeniz Z."/>
        </authorList>
    </citation>
    <scope>NUCLEOTIDE SEQUENCE [LARGE SCALE GENOMIC DNA]</scope>
</reference>
<dbReference type="EMBL" id="CATOUU010000687">
    <property type="protein sequence ID" value="CAI9941092.1"/>
    <property type="molecule type" value="Genomic_DNA"/>
</dbReference>
<feature type="region of interest" description="Disordered" evidence="2">
    <location>
        <begin position="459"/>
        <end position="490"/>
    </location>
</feature>
<keyword evidence="1" id="KW-0175">Coiled coil</keyword>
<dbReference type="EMBL" id="CAXDID020000075">
    <property type="protein sequence ID" value="CAL6015953.1"/>
    <property type="molecule type" value="Genomic_DNA"/>
</dbReference>
<sequence>MPPKESKEQQLKNAKKEREEKLLALKKWNSDEFSRLEKVKRAYLEHWTEMAKYVTSSEQEEKQRLAKESANFNNLLNEICGQYSSELDMVKQQLDWDEFLKTVTPEDNPQTVITALESLQKSIKFDSTVQSLRMQLGSIPIMRQFLEDKKTIYDVYVSICRKLADLLQKLQKYVDFDLPYKNRMEELQPRINQDLTLTQNQLGLLIKTQQQEQHEIQDLFIQRRLFEAQGEPTELLKKTLSNQLVTENKVPAELIIPELEPPKKDDKKKPEAKKEDPAAAAAQKAEDKKNKKKNAVEIVQVDPSEEIIYFASQIESRLAHPELFVQFVNKQVEDFTQDYQKTLLTETQPFVVTEEMQNNPLPPSSKSEDRGKKEAKIVESIKQMTAQRAWLDSIKIQSYVSPAEMEEFQKISIVQQQRILLRAYLYEFQERAVKYVLDNNEIFQDQNELIKMTTPLVEQNAEEEQQYDEASEEGGEEEEEDVAPKKSGLNSQMLKTLNEQSQKLSKTELEPKKSQVMQVQSLDRLNSLENSDSQQLELSGDNVAGESKFQRLTYRSKNQQYNDRNVTSRNEIIILENYRKLYPSLRLSMKINYIIDRQEGWFLTRKDPQILPQLCRTHKNYYSGSMQQLGIFFGYMKNTITYKSKQQKAVQQSNLTQSQQAVPQVQAEVNPKLVHSLHEINYLQGLWVNTAKANQTSKISFASGIKVTLPHNLMQQPIGVVLNMISSNIMGSHMAEGYDQIVFRNLPKINYEQFYVQEDLQKTGNRNNIMNLLINLSVYKYVQPNTGSIVGYVSENDIQRQNEMIDTFLKNDHCNIVVLNVCMKKMKEQLVQQNKKLYDFIIQINTINIYQLTKTTILNDIVKVFMTIQFINDEIKKLEFKIAQEYYRLMRETQNKKVEAEKKKKGKVQRLTEYLKENQVLLKQIILNLDPDIVKSAQAYFDSLFVQLEQIQEQVKKPKQRVPIPRTLDILKETQADKNEEKTTIQVPELIPISNLYQTDLVGNQQKAQEVNKWNISELHTEDINQAVQNHQAFQFDDDQIDETEFYEEQAKIEFKTYDGKPIEAKEAKLVLNPVKYQIQKLKEMKSKSQNLQKTGPNPEELFQSYNQKHATVLYPISQVSEVRYFKPISLLKPYQQLKPFYDNQQQDRHWDISEVNEEKAQLFDPATNNHLILKNYLLVDHRRYPITSPHHTVYPQFPLLRISEVVKQRTKMGVMDSCMLWNYVPNVFDYQQSVMNREFSQGDQSQDDKKSVIVPLQFEIQLSNELRSTVKSVVSIADAQIYLSKAYWYKDYSELVGKFFVGIWNVATNSFDIDGVEKVDFKKDTGVIQIQATKCGTFALCALKQNCVPFRGWALVPDRSRGEGYDISQVVDEYQRYINDMIRVKSPVMTMNMTGTQQSDMEMSMRNSGMQSSNSLITRTRYAYYQPSRILARTGAQEDVPLSIQAQDIQIPHFIQRSILLAKEDVLIHSVLLKLLLPQNLLLTIRILPEGYEAVDIREQQIDQNERLRIFRDKLEQLRVQNQELLKQYADKLKADFTKSNPAEAEMYDPTQSEEFQEFAQQLNDKDRVVNLKLAQELSVSYTNFQSFYVQMRQEGSEVPKLFKNVVFLTVKDLLQALSKAGIQLEFQDSLIEKTKIQAKDLQIDCEVARQLAVLVCSSQNNQPCCQTITHSPWNRFLPQKIKTYPTENQFQLSQNMFDNSTFMSRGYIPPENVKLYIETELKRRKLENKAVFKYMKEKNVDEKMARKAVVVKNEEKIEKGAPSRLGPAPYGLTSEFVDMRSNAIQKIENFMVEYLSAVDQLREVQYKNAACFVVTSPLVKFETENGSVLPIDEHKKRLANAPIPQMKEQKPIVPDDPTIKKKKAKKVVEVKKEVQEEVIDESKLRCTQTKPFIAQEIKDAYTVCINKCGLGDQYLVHAASVPIAGPAENEQFCNMSLPGTQSHSSCLGLLGDDEKKYDPLLVMKVFELLNALRLGTLG</sequence>
<name>A0AA86PMS8_9EUKA</name>
<feature type="region of interest" description="Disordered" evidence="2">
    <location>
        <begin position="255"/>
        <end position="293"/>
    </location>
</feature>
<feature type="coiled-coil region" evidence="1">
    <location>
        <begin position="883"/>
        <end position="910"/>
    </location>
</feature>
<feature type="compositionally biased region" description="Acidic residues" evidence="2">
    <location>
        <begin position="460"/>
        <end position="481"/>
    </location>
</feature>
<dbReference type="GO" id="GO:0008017">
    <property type="term" value="F:microtubule binding"/>
    <property type="evidence" value="ECO:0007669"/>
    <property type="project" value="TreeGrafter"/>
</dbReference>
<evidence type="ECO:0000256" key="1">
    <source>
        <dbReference type="SAM" id="Coils"/>
    </source>
</evidence>
<evidence type="ECO:0000313" key="3">
    <source>
        <dbReference type="EMBL" id="CAI9941092.1"/>
    </source>
</evidence>
<dbReference type="GO" id="GO:0005930">
    <property type="term" value="C:axoneme"/>
    <property type="evidence" value="ECO:0007669"/>
    <property type="project" value="TreeGrafter"/>
</dbReference>
<dbReference type="Proteomes" id="UP001642409">
    <property type="component" value="Unassembled WGS sequence"/>
</dbReference>
<evidence type="ECO:0000256" key="2">
    <source>
        <dbReference type="SAM" id="MobiDB-lite"/>
    </source>
</evidence>
<feature type="compositionally biased region" description="Basic and acidic residues" evidence="2">
    <location>
        <begin position="260"/>
        <end position="277"/>
    </location>
</feature>
<organism evidence="3">
    <name type="scientific">Hexamita inflata</name>
    <dbReference type="NCBI Taxonomy" id="28002"/>
    <lineage>
        <taxon>Eukaryota</taxon>
        <taxon>Metamonada</taxon>
        <taxon>Diplomonadida</taxon>
        <taxon>Hexamitidae</taxon>
        <taxon>Hexamitinae</taxon>
        <taxon>Hexamita</taxon>
    </lineage>
</organism>
<reference evidence="3" key="1">
    <citation type="submission" date="2023-06" db="EMBL/GenBank/DDBJ databases">
        <authorList>
            <person name="Kurt Z."/>
        </authorList>
    </citation>
    <scope>NUCLEOTIDE SEQUENCE</scope>
</reference>
<proteinExistence type="predicted"/>
<feature type="coiled-coil region" evidence="1">
    <location>
        <begin position="1509"/>
        <end position="1536"/>
    </location>
</feature>
<accession>A0AA86PMS8</accession>
<feature type="coiled-coil region" evidence="1">
    <location>
        <begin position="4"/>
        <end position="31"/>
    </location>
</feature>
<evidence type="ECO:0000313" key="4">
    <source>
        <dbReference type="EMBL" id="CAL6015953.1"/>
    </source>
</evidence>
<dbReference type="PANTHER" id="PTHR20929">
    <property type="entry name" value="LUNG ADENOMA SUSCEPTIBILITY 1-RELATED"/>
    <property type="match status" value="1"/>
</dbReference>